<feature type="signal peptide" evidence="1">
    <location>
        <begin position="1"/>
        <end position="21"/>
    </location>
</feature>
<dbReference type="KEGG" id="dmm:dnm_098120"/>
<evidence type="ECO:0000256" key="1">
    <source>
        <dbReference type="SAM" id="SignalP"/>
    </source>
</evidence>
<dbReference type="EMBL" id="CP061800">
    <property type="protein sequence ID" value="QTA93708.1"/>
    <property type="molecule type" value="Genomic_DNA"/>
</dbReference>
<organism evidence="2 3">
    <name type="scientific">Desulfonema magnum</name>
    <dbReference type="NCBI Taxonomy" id="45655"/>
    <lineage>
        <taxon>Bacteria</taxon>
        <taxon>Pseudomonadati</taxon>
        <taxon>Thermodesulfobacteriota</taxon>
        <taxon>Desulfobacteria</taxon>
        <taxon>Desulfobacterales</taxon>
        <taxon>Desulfococcaceae</taxon>
        <taxon>Desulfonema</taxon>
    </lineage>
</organism>
<reference evidence="2" key="1">
    <citation type="journal article" date="2021" name="Microb. Physiol.">
        <title>Proteogenomic Insights into the Physiology of Marine, Sulfate-Reducing, Filamentous Desulfonema limicola and Desulfonema magnum.</title>
        <authorList>
            <person name="Schnaars V."/>
            <person name="Wohlbrand L."/>
            <person name="Scheve S."/>
            <person name="Hinrichs C."/>
            <person name="Reinhardt R."/>
            <person name="Rabus R."/>
        </authorList>
    </citation>
    <scope>NUCLEOTIDE SEQUENCE</scope>
    <source>
        <strain evidence="2">4be13</strain>
    </source>
</reference>
<name>A0A975BZ52_9BACT</name>
<sequence length="151" mass="16844">MRLRKYIIVLFLSSVLMMGLADPLGAAGPKINIVVKTVLASQNAKFADPRLSDLIKELQSVFKYSSYRLLSQNNMTVGMKKTGRASLPENRVLKITPIGIRGNRTELRLELFKKNRQIFQTVIQLLNPGAITVGGPKYKGGYLLFNISNSF</sequence>
<feature type="chain" id="PRO_5037907142" evidence="1">
    <location>
        <begin position="22"/>
        <end position="151"/>
    </location>
</feature>
<keyword evidence="1" id="KW-0732">Signal</keyword>
<proteinExistence type="predicted"/>
<protein>
    <submittedName>
        <fullName evidence="2">Uncharacterized protein</fullName>
    </submittedName>
</protein>
<dbReference type="RefSeq" id="WP_207680532.1">
    <property type="nucleotide sequence ID" value="NZ_CP061800.1"/>
</dbReference>
<dbReference type="Proteomes" id="UP000663722">
    <property type="component" value="Chromosome"/>
</dbReference>
<evidence type="ECO:0000313" key="2">
    <source>
        <dbReference type="EMBL" id="QTA93708.1"/>
    </source>
</evidence>
<keyword evidence="3" id="KW-1185">Reference proteome</keyword>
<gene>
    <name evidence="2" type="ORF">dnm_098120</name>
</gene>
<dbReference type="AlphaFoldDB" id="A0A975BZ52"/>
<evidence type="ECO:0000313" key="3">
    <source>
        <dbReference type="Proteomes" id="UP000663722"/>
    </source>
</evidence>
<accession>A0A975BZ52</accession>